<dbReference type="InterPro" id="IPR050389">
    <property type="entry name" value="LysR-type_TF"/>
</dbReference>
<dbReference type="AlphaFoldDB" id="A0A4Q7NIG5"/>
<dbReference type="InterPro" id="IPR000847">
    <property type="entry name" value="LysR_HTH_N"/>
</dbReference>
<dbReference type="SUPFAM" id="SSF46785">
    <property type="entry name" value="Winged helix' DNA-binding domain"/>
    <property type="match status" value="1"/>
</dbReference>
<dbReference type="PRINTS" id="PR00039">
    <property type="entry name" value="HTHLYSR"/>
</dbReference>
<dbReference type="Gene3D" id="1.10.10.10">
    <property type="entry name" value="Winged helix-like DNA-binding domain superfamily/Winged helix DNA-binding domain"/>
    <property type="match status" value="1"/>
</dbReference>
<keyword evidence="2" id="KW-0805">Transcription regulation</keyword>
<evidence type="ECO:0000313" key="7">
    <source>
        <dbReference type="Proteomes" id="UP000292445"/>
    </source>
</evidence>
<dbReference type="EMBL" id="SGXC01000001">
    <property type="protein sequence ID" value="RZS84676.1"/>
    <property type="molecule type" value="Genomic_DNA"/>
</dbReference>
<dbReference type="GO" id="GO:0003700">
    <property type="term" value="F:DNA-binding transcription factor activity"/>
    <property type="evidence" value="ECO:0007669"/>
    <property type="project" value="InterPro"/>
</dbReference>
<dbReference type="InterPro" id="IPR037402">
    <property type="entry name" value="YidZ_PBP2"/>
</dbReference>
<dbReference type="PANTHER" id="PTHR30118">
    <property type="entry name" value="HTH-TYPE TRANSCRIPTIONAL REGULATOR LEUO-RELATED"/>
    <property type="match status" value="1"/>
</dbReference>
<dbReference type="SUPFAM" id="SSF53850">
    <property type="entry name" value="Periplasmic binding protein-like II"/>
    <property type="match status" value="1"/>
</dbReference>
<name>A0A4Q7NIG5_9BURK</name>
<proteinExistence type="inferred from homology"/>
<feature type="domain" description="HTH lysR-type" evidence="5">
    <location>
        <begin position="4"/>
        <end position="61"/>
    </location>
</feature>
<gene>
    <name evidence="6" type="ORF">EV675_0694</name>
</gene>
<dbReference type="PROSITE" id="PS50931">
    <property type="entry name" value="HTH_LYSR"/>
    <property type="match status" value="1"/>
</dbReference>
<evidence type="ECO:0000256" key="4">
    <source>
        <dbReference type="ARBA" id="ARBA00023163"/>
    </source>
</evidence>
<keyword evidence="7" id="KW-1185">Reference proteome</keyword>
<dbReference type="InterPro" id="IPR036390">
    <property type="entry name" value="WH_DNA-bd_sf"/>
</dbReference>
<keyword evidence="3" id="KW-0238">DNA-binding</keyword>
<dbReference type="Pfam" id="PF03466">
    <property type="entry name" value="LysR_substrate"/>
    <property type="match status" value="1"/>
</dbReference>
<dbReference type="PANTHER" id="PTHR30118:SF15">
    <property type="entry name" value="TRANSCRIPTIONAL REGULATORY PROTEIN"/>
    <property type="match status" value="1"/>
</dbReference>
<organism evidence="6 7">
    <name type="scientific">Pigmentiphaga kullae</name>
    <dbReference type="NCBI Taxonomy" id="151784"/>
    <lineage>
        <taxon>Bacteria</taxon>
        <taxon>Pseudomonadati</taxon>
        <taxon>Pseudomonadota</taxon>
        <taxon>Betaproteobacteria</taxon>
        <taxon>Burkholderiales</taxon>
        <taxon>Alcaligenaceae</taxon>
        <taxon>Pigmentiphaga</taxon>
    </lineage>
</organism>
<dbReference type="CDD" id="cd08417">
    <property type="entry name" value="PBP2_Nitroaromatics_like"/>
    <property type="match status" value="1"/>
</dbReference>
<reference evidence="6 7" key="1">
    <citation type="submission" date="2019-02" db="EMBL/GenBank/DDBJ databases">
        <title>Genomic Encyclopedia of Type Strains, Phase IV (KMG-IV): sequencing the most valuable type-strain genomes for metagenomic binning, comparative biology and taxonomic classification.</title>
        <authorList>
            <person name="Goeker M."/>
        </authorList>
    </citation>
    <scope>NUCLEOTIDE SEQUENCE [LARGE SCALE GENOMIC DNA]</scope>
    <source>
        <strain evidence="6 7">K24</strain>
    </source>
</reference>
<comment type="similarity">
    <text evidence="1">Belongs to the LysR transcriptional regulatory family.</text>
</comment>
<sequence>MDNMDFRLLRALLVLVTERNVTRAANLLGVGQPALSQTLGKLREHFNDPLLVRTRGGMVPTERARELEQSARQILAEYDRMVSPADRFDPATSRRRFVVTIPEYAEHMLMPPLLERLRRESPDIRIEVRPPQPARAIEQLEAGDLDLRIAWLLAPTPTLRSMPLFQDQVVCLASRSHPTIRDRLTVEDFLGCPHVRPLGTGRPTTAVVLDEALAREGRKIERPFLVQNFLTIPAIVSRTDMLATLPRMLARPFADQYPLRLLEVPLRLPRIRYAAYWHERSHKDPGHRWLRGMFQHAGRELAARPAG</sequence>
<dbReference type="OrthoDB" id="8583877at2"/>
<dbReference type="Pfam" id="PF00126">
    <property type="entry name" value="HTH_1"/>
    <property type="match status" value="1"/>
</dbReference>
<evidence type="ECO:0000256" key="2">
    <source>
        <dbReference type="ARBA" id="ARBA00023015"/>
    </source>
</evidence>
<evidence type="ECO:0000256" key="3">
    <source>
        <dbReference type="ARBA" id="ARBA00023125"/>
    </source>
</evidence>
<keyword evidence="4" id="KW-0804">Transcription</keyword>
<dbReference type="Gene3D" id="3.40.190.10">
    <property type="entry name" value="Periplasmic binding protein-like II"/>
    <property type="match status" value="2"/>
</dbReference>
<protein>
    <submittedName>
        <fullName evidence="6">LysR family transcriptional regulator</fullName>
    </submittedName>
</protein>
<evidence type="ECO:0000313" key="6">
    <source>
        <dbReference type="EMBL" id="RZS84676.1"/>
    </source>
</evidence>
<accession>A0A4Q7NIG5</accession>
<dbReference type="InterPro" id="IPR036388">
    <property type="entry name" value="WH-like_DNA-bd_sf"/>
</dbReference>
<comment type="caution">
    <text evidence="6">The sequence shown here is derived from an EMBL/GenBank/DDBJ whole genome shotgun (WGS) entry which is preliminary data.</text>
</comment>
<dbReference type="Proteomes" id="UP000292445">
    <property type="component" value="Unassembled WGS sequence"/>
</dbReference>
<dbReference type="InterPro" id="IPR005119">
    <property type="entry name" value="LysR_subst-bd"/>
</dbReference>
<dbReference type="GO" id="GO:0003677">
    <property type="term" value="F:DNA binding"/>
    <property type="evidence" value="ECO:0007669"/>
    <property type="project" value="UniProtKB-KW"/>
</dbReference>
<evidence type="ECO:0000256" key="1">
    <source>
        <dbReference type="ARBA" id="ARBA00009437"/>
    </source>
</evidence>
<evidence type="ECO:0000259" key="5">
    <source>
        <dbReference type="PROSITE" id="PS50931"/>
    </source>
</evidence>